<dbReference type="Pfam" id="PF00041">
    <property type="entry name" value="fn3"/>
    <property type="match status" value="1"/>
</dbReference>
<name>A0A5J4NQR6_9TREM</name>
<evidence type="ECO:0000313" key="3">
    <source>
        <dbReference type="Proteomes" id="UP000324629"/>
    </source>
</evidence>
<dbReference type="CDD" id="cd00063">
    <property type="entry name" value="FN3"/>
    <property type="match status" value="1"/>
</dbReference>
<accession>A0A5J4NQR6</accession>
<gene>
    <name evidence="2" type="ORF">DEA37_0007773</name>
</gene>
<dbReference type="InterPro" id="IPR003961">
    <property type="entry name" value="FN3_dom"/>
</dbReference>
<dbReference type="EMBL" id="QNGE01001317">
    <property type="protein sequence ID" value="KAA3677861.1"/>
    <property type="molecule type" value="Genomic_DNA"/>
</dbReference>
<dbReference type="InterPro" id="IPR036116">
    <property type="entry name" value="FN3_sf"/>
</dbReference>
<protein>
    <recommendedName>
        <fullName evidence="1">Fibronectin type-III domain-containing protein</fullName>
    </recommendedName>
</protein>
<proteinExistence type="predicted"/>
<feature type="domain" description="Fibronectin type-III" evidence="1">
    <location>
        <begin position="41"/>
        <end position="137"/>
    </location>
</feature>
<organism evidence="2 3">
    <name type="scientific">Paragonimus westermani</name>
    <dbReference type="NCBI Taxonomy" id="34504"/>
    <lineage>
        <taxon>Eukaryota</taxon>
        <taxon>Metazoa</taxon>
        <taxon>Spiralia</taxon>
        <taxon>Lophotrochozoa</taxon>
        <taxon>Platyhelminthes</taxon>
        <taxon>Trematoda</taxon>
        <taxon>Digenea</taxon>
        <taxon>Plagiorchiida</taxon>
        <taxon>Troglotremata</taxon>
        <taxon>Troglotrematidae</taxon>
        <taxon>Paragonimus</taxon>
    </lineage>
</organism>
<dbReference type="PROSITE" id="PS50853">
    <property type="entry name" value="FN3"/>
    <property type="match status" value="1"/>
</dbReference>
<dbReference type="SUPFAM" id="SSF49265">
    <property type="entry name" value="Fibronectin type III"/>
    <property type="match status" value="1"/>
</dbReference>
<feature type="non-terminal residue" evidence="2">
    <location>
        <position position="137"/>
    </location>
</feature>
<dbReference type="Proteomes" id="UP000324629">
    <property type="component" value="Unassembled WGS sequence"/>
</dbReference>
<evidence type="ECO:0000259" key="1">
    <source>
        <dbReference type="PROSITE" id="PS50853"/>
    </source>
</evidence>
<dbReference type="AlphaFoldDB" id="A0A5J4NQR6"/>
<dbReference type="Gene3D" id="2.60.40.10">
    <property type="entry name" value="Immunoglobulins"/>
    <property type="match status" value="1"/>
</dbReference>
<comment type="caution">
    <text evidence="2">The sequence shown here is derived from an EMBL/GenBank/DDBJ whole genome shotgun (WGS) entry which is preliminary data.</text>
</comment>
<feature type="non-terminal residue" evidence="2">
    <location>
        <position position="1"/>
    </location>
</feature>
<dbReference type="SMART" id="SM00060">
    <property type="entry name" value="FN3"/>
    <property type="match status" value="1"/>
</dbReference>
<sequence>YHFFALQPCETYIYNVCAIYSTPPSHCSSIRQQAFCSMPNAPQNVRITGHTAESTKVEWDAPLEAFGLRVSEYLLIVQIISSSLVQTVNYTVPSTSKTFTLSTNPCTIYLVRVHAVDQRHKVKSDSSRTLTIMSNAN</sequence>
<keyword evidence="3" id="KW-1185">Reference proteome</keyword>
<dbReference type="InterPro" id="IPR013783">
    <property type="entry name" value="Ig-like_fold"/>
</dbReference>
<reference evidence="2 3" key="1">
    <citation type="journal article" date="2019" name="Gigascience">
        <title>Whole-genome sequence of the oriental lung fluke Paragonimus westermani.</title>
        <authorList>
            <person name="Oey H."/>
            <person name="Zakrzewski M."/>
            <person name="Narain K."/>
            <person name="Devi K.R."/>
            <person name="Agatsuma T."/>
            <person name="Nawaratna S."/>
            <person name="Gobert G.N."/>
            <person name="Jones M.K."/>
            <person name="Ragan M.A."/>
            <person name="McManus D.P."/>
            <person name="Krause L."/>
        </authorList>
    </citation>
    <scope>NUCLEOTIDE SEQUENCE [LARGE SCALE GENOMIC DNA]</scope>
    <source>
        <strain evidence="2 3">IND2009</strain>
    </source>
</reference>
<evidence type="ECO:0000313" key="2">
    <source>
        <dbReference type="EMBL" id="KAA3677861.1"/>
    </source>
</evidence>